<evidence type="ECO:0000259" key="3">
    <source>
        <dbReference type="Pfam" id="PF16655"/>
    </source>
</evidence>
<gene>
    <name evidence="4" type="ORF">DFJ69_5256</name>
</gene>
<evidence type="ECO:0000259" key="2">
    <source>
        <dbReference type="Pfam" id="PF09423"/>
    </source>
</evidence>
<dbReference type="Pfam" id="PF09423">
    <property type="entry name" value="PhoD"/>
    <property type="match status" value="1"/>
</dbReference>
<feature type="chain" id="PRO_5038347473" evidence="1">
    <location>
        <begin position="25"/>
        <end position="530"/>
    </location>
</feature>
<dbReference type="Proteomes" id="UP000256661">
    <property type="component" value="Unassembled WGS sequence"/>
</dbReference>
<dbReference type="PANTHER" id="PTHR43606">
    <property type="entry name" value="PHOSPHATASE, PUTATIVE (AFU_ORTHOLOGUE AFUA_6G08710)-RELATED"/>
    <property type="match status" value="1"/>
</dbReference>
<organism evidence="4 5">
    <name type="scientific">Thermomonospora umbrina</name>
    <dbReference type="NCBI Taxonomy" id="111806"/>
    <lineage>
        <taxon>Bacteria</taxon>
        <taxon>Bacillati</taxon>
        <taxon>Actinomycetota</taxon>
        <taxon>Actinomycetes</taxon>
        <taxon>Streptosporangiales</taxon>
        <taxon>Thermomonosporaceae</taxon>
        <taxon>Thermomonospora</taxon>
    </lineage>
</organism>
<keyword evidence="5" id="KW-1185">Reference proteome</keyword>
<dbReference type="InterPro" id="IPR032093">
    <property type="entry name" value="PhoD_N"/>
</dbReference>
<proteinExistence type="predicted"/>
<accession>A0A3D9SYW4</accession>
<dbReference type="EMBL" id="QTTT01000001">
    <property type="protein sequence ID" value="REE99740.1"/>
    <property type="molecule type" value="Genomic_DNA"/>
</dbReference>
<dbReference type="InterPro" id="IPR018946">
    <property type="entry name" value="PhoD-like_MPP"/>
</dbReference>
<evidence type="ECO:0000256" key="1">
    <source>
        <dbReference type="SAM" id="SignalP"/>
    </source>
</evidence>
<feature type="domain" description="PhoD-like phosphatase metallophosphatase" evidence="2">
    <location>
        <begin position="141"/>
        <end position="498"/>
    </location>
</feature>
<dbReference type="PANTHER" id="PTHR43606:SF2">
    <property type="entry name" value="ALKALINE PHOSPHATASE FAMILY PROTEIN (AFU_ORTHOLOGUE AFUA_5G03860)"/>
    <property type="match status" value="1"/>
</dbReference>
<dbReference type="Gene3D" id="2.60.40.380">
    <property type="entry name" value="Purple acid phosphatase-like, N-terminal"/>
    <property type="match status" value="1"/>
</dbReference>
<protein>
    <submittedName>
        <fullName evidence="4">Alkaline phosphatase D</fullName>
    </submittedName>
</protein>
<dbReference type="CDD" id="cd07389">
    <property type="entry name" value="MPP_PhoD"/>
    <property type="match status" value="1"/>
</dbReference>
<dbReference type="Pfam" id="PF16655">
    <property type="entry name" value="PhoD_N"/>
    <property type="match status" value="1"/>
</dbReference>
<dbReference type="InterPro" id="IPR038607">
    <property type="entry name" value="PhoD-like_sf"/>
</dbReference>
<dbReference type="AlphaFoldDB" id="A0A3D9SYW4"/>
<comment type="caution">
    <text evidence="4">The sequence shown here is derived from an EMBL/GenBank/DDBJ whole genome shotgun (WGS) entry which is preliminary data.</text>
</comment>
<evidence type="ECO:0000313" key="5">
    <source>
        <dbReference type="Proteomes" id="UP000256661"/>
    </source>
</evidence>
<dbReference type="InterPro" id="IPR029052">
    <property type="entry name" value="Metallo-depent_PP-like"/>
</dbReference>
<evidence type="ECO:0000313" key="4">
    <source>
        <dbReference type="EMBL" id="REE99740.1"/>
    </source>
</evidence>
<keyword evidence="1" id="KW-0732">Signal</keyword>
<dbReference type="Gene3D" id="3.60.21.70">
    <property type="entry name" value="PhoD-like phosphatase"/>
    <property type="match status" value="1"/>
</dbReference>
<name>A0A3D9SYW4_9ACTN</name>
<reference evidence="4 5" key="1">
    <citation type="submission" date="2018-08" db="EMBL/GenBank/DDBJ databases">
        <title>Sequencing the genomes of 1000 actinobacteria strains.</title>
        <authorList>
            <person name="Klenk H.-P."/>
        </authorList>
    </citation>
    <scope>NUCLEOTIDE SEQUENCE [LARGE SCALE GENOMIC DNA]</scope>
    <source>
        <strain evidence="4 5">DSM 43927</strain>
    </source>
</reference>
<feature type="domain" description="Phospholipase D N-terminal" evidence="3">
    <location>
        <begin position="32"/>
        <end position="128"/>
    </location>
</feature>
<dbReference type="SUPFAM" id="SSF56300">
    <property type="entry name" value="Metallo-dependent phosphatases"/>
    <property type="match status" value="1"/>
</dbReference>
<dbReference type="InterPro" id="IPR052900">
    <property type="entry name" value="Phospholipid_Metab_Enz"/>
</dbReference>
<feature type="signal peptide" evidence="1">
    <location>
        <begin position="1"/>
        <end position="24"/>
    </location>
</feature>
<sequence>MGGAGALGASSLALLAAGGLPAHAGASRYFRHGVASGDPLPEAVILWTRVTPTDEATPGSGRGPVVDVAWQVARDAAFSNVVAHGTVRTGPDADHTVKVDVGGLAPDSSYHYRFVLDGDASAVGRTRTAPAATASVDALRFGVVSCSNWEAGYFSAYRHLAARDDLFGVIHLGDYIYEYGTGDFDAGGDVIRRNEPAHEILSLADYRMRHALYKTDPDLQAVHARHPFMIVWDDHEVANNAWSGGAGNHDEVTEGPYANRLAASRKAYFEWMPVRVGPGGTIHRRLRFGRLAELTLLDLRGYRSKQASGGAVDDPSRTITGDAQMSWLKSGLSASADETSWRLIGNSVMISPVALGSVPAYLLGPLGRLLGLPAGGMAVNSDQWDGYTADRQELLGHLHGGRIENTVFLTGDIHTSWANDVPLTAATYPVSPSVATEMVVPSVTSDNIDDILGVPARTLTLIAEGAVRLTNRHVRWSELDSHGYGVIDVTDERVRMSYHALSDRTRPDATSSLMASFAVGDGTQRLTRLS</sequence>